<dbReference type="AlphaFoldDB" id="X1DHT8"/>
<dbReference type="Gene3D" id="2.60.120.260">
    <property type="entry name" value="Galactose-binding domain-like"/>
    <property type="match status" value="1"/>
</dbReference>
<dbReference type="EMBL" id="BART01023721">
    <property type="protein sequence ID" value="GAG95956.1"/>
    <property type="molecule type" value="Genomic_DNA"/>
</dbReference>
<reference evidence="1" key="1">
    <citation type="journal article" date="2014" name="Front. Microbiol.">
        <title>High frequency of phylogenetically diverse reductive dehalogenase-homologous genes in deep subseafloor sedimentary metagenomes.</title>
        <authorList>
            <person name="Kawai M."/>
            <person name="Futagami T."/>
            <person name="Toyoda A."/>
            <person name="Takaki Y."/>
            <person name="Nishi S."/>
            <person name="Hori S."/>
            <person name="Arai W."/>
            <person name="Tsubouchi T."/>
            <person name="Morono Y."/>
            <person name="Uchiyama I."/>
            <person name="Ito T."/>
            <person name="Fujiyama A."/>
            <person name="Inagaki F."/>
            <person name="Takami H."/>
        </authorList>
    </citation>
    <scope>NUCLEOTIDE SEQUENCE</scope>
    <source>
        <strain evidence="1">Expedition CK06-06</strain>
    </source>
</reference>
<dbReference type="Pfam" id="PF13385">
    <property type="entry name" value="Laminin_G_3"/>
    <property type="match status" value="1"/>
</dbReference>
<feature type="non-terminal residue" evidence="1">
    <location>
        <position position="286"/>
    </location>
</feature>
<evidence type="ECO:0000313" key="1">
    <source>
        <dbReference type="EMBL" id="GAG95956.1"/>
    </source>
</evidence>
<dbReference type="InterPro" id="IPR013320">
    <property type="entry name" value="ConA-like_dom_sf"/>
</dbReference>
<gene>
    <name evidence="1" type="ORF">S01H4_43071</name>
</gene>
<evidence type="ECO:0008006" key="2">
    <source>
        <dbReference type="Google" id="ProtNLM"/>
    </source>
</evidence>
<sequence>TVNNLSIDNCTTYTTLIFNYTIVDEENQTKLTGTDLELSINISDNTINDNAWHHFVGVADRDGDATLYIDGEIQSDSGDISSVEDIDAPNNLRIGKHPDEDIQYFNGSITNVSIYNRALSEAEVLTLYTDHEIPAADQWGSGTELITNGEDWTNAGVPGATDEPDGWTIGAQGNYAIIAGALEIERNANNSWLRQEIAVTIGSKYRYSFEGKNIDATGYISTLGTSMGDNNIWDGGGVQVQATAFVRQEIEFTATVSTVHVTIQAATTGAGESVLFDNVRMTKIGS</sequence>
<proteinExistence type="predicted"/>
<dbReference type="SUPFAM" id="SSF49899">
    <property type="entry name" value="Concanavalin A-like lectins/glucanases"/>
    <property type="match status" value="1"/>
</dbReference>
<name>X1DHT8_9ZZZZ</name>
<protein>
    <recommendedName>
        <fullName evidence="2">LamG-like jellyroll fold domain-containing protein</fullName>
    </recommendedName>
</protein>
<accession>X1DHT8</accession>
<organism evidence="1">
    <name type="scientific">marine sediment metagenome</name>
    <dbReference type="NCBI Taxonomy" id="412755"/>
    <lineage>
        <taxon>unclassified sequences</taxon>
        <taxon>metagenomes</taxon>
        <taxon>ecological metagenomes</taxon>
    </lineage>
</organism>
<comment type="caution">
    <text evidence="1">The sequence shown here is derived from an EMBL/GenBank/DDBJ whole genome shotgun (WGS) entry which is preliminary data.</text>
</comment>
<feature type="non-terminal residue" evidence="1">
    <location>
        <position position="1"/>
    </location>
</feature>
<dbReference type="Gene3D" id="2.60.120.200">
    <property type="match status" value="1"/>
</dbReference>